<dbReference type="InterPro" id="IPR002831">
    <property type="entry name" value="Tscrpt_reg_TrmB_N"/>
</dbReference>
<dbReference type="EMBL" id="LCMA01000008">
    <property type="protein sequence ID" value="KKU26539.1"/>
    <property type="molecule type" value="Genomic_DNA"/>
</dbReference>
<gene>
    <name evidence="2" type="ORF">UX39_C0008G0002</name>
</gene>
<protein>
    <submittedName>
        <fullName evidence="2">Transcriptional regulator, TrmB</fullName>
    </submittedName>
</protein>
<dbReference type="SUPFAM" id="SSF46785">
    <property type="entry name" value="Winged helix' DNA-binding domain"/>
    <property type="match status" value="1"/>
</dbReference>
<dbReference type="PANTHER" id="PTHR34293">
    <property type="entry name" value="HTH-TYPE TRANSCRIPTIONAL REGULATOR TRMBL2"/>
    <property type="match status" value="1"/>
</dbReference>
<evidence type="ECO:0000259" key="1">
    <source>
        <dbReference type="Pfam" id="PF01978"/>
    </source>
</evidence>
<reference evidence="2 3" key="1">
    <citation type="journal article" date="2015" name="Nature">
        <title>rRNA introns, odd ribosomes, and small enigmatic genomes across a large radiation of phyla.</title>
        <authorList>
            <person name="Brown C.T."/>
            <person name="Hug L.A."/>
            <person name="Thomas B.C."/>
            <person name="Sharon I."/>
            <person name="Castelle C.J."/>
            <person name="Singh A."/>
            <person name="Wilkins M.J."/>
            <person name="Williams K.H."/>
            <person name="Banfield J.F."/>
        </authorList>
    </citation>
    <scope>NUCLEOTIDE SEQUENCE [LARGE SCALE GENOMIC DNA]</scope>
</reference>
<dbReference type="InterPro" id="IPR036390">
    <property type="entry name" value="WH_DNA-bd_sf"/>
</dbReference>
<proteinExistence type="predicted"/>
<name>A0A0G1P0V8_9BACT</name>
<dbReference type="Proteomes" id="UP000034175">
    <property type="component" value="Unassembled WGS sequence"/>
</dbReference>
<evidence type="ECO:0000313" key="2">
    <source>
        <dbReference type="EMBL" id="KKU26539.1"/>
    </source>
</evidence>
<dbReference type="Pfam" id="PF01978">
    <property type="entry name" value="TrmB"/>
    <property type="match status" value="1"/>
</dbReference>
<dbReference type="InterPro" id="IPR051797">
    <property type="entry name" value="TrmB-like"/>
</dbReference>
<dbReference type="AlphaFoldDB" id="A0A0G1P0V8"/>
<evidence type="ECO:0000313" key="3">
    <source>
        <dbReference type="Proteomes" id="UP000034175"/>
    </source>
</evidence>
<dbReference type="Gene3D" id="1.10.10.10">
    <property type="entry name" value="Winged helix-like DNA-binding domain superfamily/Winged helix DNA-binding domain"/>
    <property type="match status" value="1"/>
</dbReference>
<dbReference type="InterPro" id="IPR036388">
    <property type="entry name" value="WH-like_DNA-bd_sf"/>
</dbReference>
<sequence length="250" mass="28675">MIDTLKLFGIKEKPAQVYTALLTLGSSSVMDVAKKASLKRPMVYIYLEELLSDGFVQKITIGKKEYYQAVSPKFLETKLEQNLLQLKKEMPELELLHEQGQGRPKITIFEGEKGLNLVYEEISKTRELMFWSDLFAVEKLFPNIYRKINQATAEKKIYTREIIADTADARASARRWAATAGEHYDSRLATGPIYNDSVIYDNVVAMFRLQQQNLFVVRIEDPTIAITMKTIYEMAWLAAKPYKLTGSKNK</sequence>
<accession>A0A0G1P0V8</accession>
<feature type="domain" description="Transcription regulator TrmB N-terminal" evidence="1">
    <location>
        <begin position="5"/>
        <end position="73"/>
    </location>
</feature>
<dbReference type="PANTHER" id="PTHR34293:SF1">
    <property type="entry name" value="HTH-TYPE TRANSCRIPTIONAL REGULATOR TRMBL2"/>
    <property type="match status" value="1"/>
</dbReference>
<organism evidence="2 3">
    <name type="scientific">Candidatus Magasanikbacteria bacterium GW2011_GWA2_46_17</name>
    <dbReference type="NCBI Taxonomy" id="1619042"/>
    <lineage>
        <taxon>Bacteria</taxon>
        <taxon>Candidatus Magasanikiibacteriota</taxon>
    </lineage>
</organism>
<comment type="caution">
    <text evidence="2">The sequence shown here is derived from an EMBL/GenBank/DDBJ whole genome shotgun (WGS) entry which is preliminary data.</text>
</comment>